<name>A0A9E2KQM3_9LACO</name>
<organism evidence="1 2">
    <name type="scientific">Candidatus Lactobacillus pullistercoris</name>
    <dbReference type="NCBI Taxonomy" id="2838636"/>
    <lineage>
        <taxon>Bacteria</taxon>
        <taxon>Bacillati</taxon>
        <taxon>Bacillota</taxon>
        <taxon>Bacilli</taxon>
        <taxon>Lactobacillales</taxon>
        <taxon>Lactobacillaceae</taxon>
        <taxon>Lactobacillus</taxon>
    </lineage>
</organism>
<dbReference type="InterPro" id="IPR058108">
    <property type="entry name" value="CptIN-like"/>
</dbReference>
<accession>A0A9E2KQM3</accession>
<evidence type="ECO:0000313" key="1">
    <source>
        <dbReference type="EMBL" id="MBU3827760.1"/>
    </source>
</evidence>
<gene>
    <name evidence="1" type="ORF">H9806_01060</name>
</gene>
<dbReference type="Proteomes" id="UP000823844">
    <property type="component" value="Unassembled WGS sequence"/>
</dbReference>
<dbReference type="EMBL" id="JAHLFT010000014">
    <property type="protein sequence ID" value="MBU3827760.1"/>
    <property type="molecule type" value="Genomic_DNA"/>
</dbReference>
<feature type="non-terminal residue" evidence="1">
    <location>
        <position position="175"/>
    </location>
</feature>
<dbReference type="Gene3D" id="3.10.129.130">
    <property type="match status" value="1"/>
</dbReference>
<comment type="caution">
    <text evidence="1">The sequence shown here is derived from an EMBL/GenBank/DDBJ whole genome shotgun (WGS) entry which is preliminary data.</text>
</comment>
<dbReference type="InterPro" id="IPR053735">
    <property type="entry name" value="Type_III_TA_endoRNase"/>
</dbReference>
<reference evidence="1" key="1">
    <citation type="journal article" date="2021" name="PeerJ">
        <title>Extensive microbial diversity within the chicken gut microbiome revealed by metagenomics and culture.</title>
        <authorList>
            <person name="Gilroy R."/>
            <person name="Ravi A."/>
            <person name="Getino M."/>
            <person name="Pursley I."/>
            <person name="Horton D.L."/>
            <person name="Alikhan N.F."/>
            <person name="Baker D."/>
            <person name="Gharbi K."/>
            <person name="Hall N."/>
            <person name="Watson M."/>
            <person name="Adriaenssens E.M."/>
            <person name="Foster-Nyarko E."/>
            <person name="Jarju S."/>
            <person name="Secka A."/>
            <person name="Antonio M."/>
            <person name="Oren A."/>
            <person name="Chaudhuri R.R."/>
            <person name="La Ragione R."/>
            <person name="Hildebrand F."/>
            <person name="Pallen M.J."/>
        </authorList>
    </citation>
    <scope>NUCLEOTIDE SEQUENCE</scope>
    <source>
        <strain evidence="1">F6-686</strain>
    </source>
</reference>
<sequence>MSNNNFKTGRLVFVDDDFFDLVQEPYLKVNKGKGAQRPHYFAFKMNGQKDMYWVAPLTSRIAKFDEIVAKKQAQGKPTDIFFKTQVRDKDAYILFADMFPVNAKYLRAYNRDKRPMEIDPRDNSKALKEARKVVTLLEKGVKFTRTSPDVKRITKVQIEHEKELKVEREDDVMKK</sequence>
<dbReference type="CDD" id="cd17492">
    <property type="entry name" value="toxin_CptN"/>
    <property type="match status" value="1"/>
</dbReference>
<reference evidence="1" key="2">
    <citation type="submission" date="2021-04" db="EMBL/GenBank/DDBJ databases">
        <authorList>
            <person name="Gilroy R."/>
        </authorList>
    </citation>
    <scope>NUCLEOTIDE SEQUENCE</scope>
    <source>
        <strain evidence="1">F6-686</strain>
    </source>
</reference>
<proteinExistence type="predicted"/>
<dbReference type="NCBIfam" id="NF047359">
    <property type="entry name" value="CptIN"/>
    <property type="match status" value="1"/>
</dbReference>
<protein>
    <submittedName>
        <fullName evidence="1">Uncharacterized protein</fullName>
    </submittedName>
</protein>
<dbReference type="AlphaFoldDB" id="A0A9E2KQM3"/>
<evidence type="ECO:0000313" key="2">
    <source>
        <dbReference type="Proteomes" id="UP000823844"/>
    </source>
</evidence>